<reference evidence="1 2" key="1">
    <citation type="submission" date="2018-06" db="EMBL/GenBank/DDBJ databases">
        <authorList>
            <consortium name="Pathogen Informatics"/>
            <person name="Doyle S."/>
        </authorList>
    </citation>
    <scope>NUCLEOTIDE SEQUENCE [LARGE SCALE GENOMIC DNA]</scope>
    <source>
        <strain evidence="1 2">NCTC10529</strain>
    </source>
</reference>
<proteinExistence type="predicted"/>
<dbReference type="KEGG" id="kki:KKKWG1_0374"/>
<sequence>MKPWATKDVLHKIHSDNWSGAEAAALNDWFNRTSLDEIKHLDVPILQELVQLLGMPIEYPSISVDKLDDLRIYINEQMDKLLQQDDIRSMLIRLRDR</sequence>
<evidence type="ECO:0000313" key="2">
    <source>
        <dbReference type="Proteomes" id="UP000248598"/>
    </source>
</evidence>
<dbReference type="AlphaFoldDB" id="A0AAX2J1Z4"/>
<name>A0AAX2J1Z4_KINKI</name>
<dbReference type="RefSeq" id="WP_003787971.1">
    <property type="nucleotide sequence ID" value="NZ_CP045141.1"/>
</dbReference>
<gene>
    <name evidence="1" type="ORF">NCTC10529_00531</name>
</gene>
<dbReference type="EMBL" id="LS483426">
    <property type="protein sequence ID" value="SQH24363.1"/>
    <property type="molecule type" value="Genomic_DNA"/>
</dbReference>
<dbReference type="GeneID" id="93261844"/>
<evidence type="ECO:0000313" key="1">
    <source>
        <dbReference type="EMBL" id="SQH24363.1"/>
    </source>
</evidence>
<protein>
    <submittedName>
        <fullName evidence="1">Uncharacterized protein</fullName>
    </submittedName>
</protein>
<organism evidence="1 2">
    <name type="scientific">Kingella kingae</name>
    <dbReference type="NCBI Taxonomy" id="504"/>
    <lineage>
        <taxon>Bacteria</taxon>
        <taxon>Pseudomonadati</taxon>
        <taxon>Pseudomonadota</taxon>
        <taxon>Betaproteobacteria</taxon>
        <taxon>Neisseriales</taxon>
        <taxon>Neisseriaceae</taxon>
        <taxon>Kingella</taxon>
    </lineage>
</organism>
<dbReference type="Proteomes" id="UP000248598">
    <property type="component" value="Chromosome 1"/>
</dbReference>
<accession>A0AAX2J1Z4</accession>